<organism evidence="1 2">
    <name type="scientific">Pandoravirus inopinatum</name>
    <dbReference type="NCBI Taxonomy" id="1605721"/>
    <lineage>
        <taxon>Viruses</taxon>
        <taxon>Pandoravirus</taxon>
    </lineage>
</organism>
<dbReference type="EMBL" id="KP136319">
    <property type="protein sequence ID" value="AJF97799.1"/>
    <property type="molecule type" value="Genomic_DNA"/>
</dbReference>
<dbReference type="GeneID" id="23462716"/>
<evidence type="ECO:0000313" key="1">
    <source>
        <dbReference type="EMBL" id="AJF97799.1"/>
    </source>
</evidence>
<reference evidence="1 2" key="1">
    <citation type="journal article" date="2015" name="Parasitol. Res.">
        <title>Viruses in close associations with free-living amoebae.</title>
        <authorList>
            <person name="Scheid P."/>
        </authorList>
    </citation>
    <scope>NUCLEOTIDE SEQUENCE [LARGE SCALE GENOMIC DNA]</scope>
    <source>
        <strain evidence="1">KlaHel</strain>
    </source>
</reference>
<evidence type="ECO:0000313" key="2">
    <source>
        <dbReference type="Proteomes" id="UP000202511"/>
    </source>
</evidence>
<sequence>MSGHEFKKKVGRSASTALCFVCKTAFLSRAPIQTIPMAPTTTTTTTTTDVPTLCGFPTPPARARRTAPLGLATHAHSLVCVLVGIALWSALASSEPPVCQLVAAAGLAAVAVRIQASMRRATVAMVTCGHDVGSTIHRALDECAPKAKVMFSIGDAATRAVCLERDPTADGATCVHLFVMETACGVEAVYDREQVSRMWPGILARSGAAADPIDTLFSSIIVPENDGRIRVTVHRAVAPVDQHEPFMTDAGRMDAAVERIRLSRPEPKREKLQAVAVDPSVASSF</sequence>
<dbReference type="RefSeq" id="YP_009120034.1">
    <property type="nucleotide sequence ID" value="NC_026440.1"/>
</dbReference>
<accession>A0A0B5J2L1</accession>
<name>A0A0B5J2L1_9VIRU</name>
<dbReference type="KEGG" id="vg:23462716"/>
<dbReference type="Proteomes" id="UP000202511">
    <property type="component" value="Segment"/>
</dbReference>
<proteinExistence type="predicted"/>
<protein>
    <submittedName>
        <fullName evidence="1">Uncharacterized protein</fullName>
    </submittedName>
</protein>